<protein>
    <submittedName>
        <fullName evidence="2 3">Uncharacterized protein</fullName>
    </submittedName>
</protein>
<dbReference type="OrthoDB" id="10401269at2759"/>
<evidence type="ECO:0000313" key="2">
    <source>
        <dbReference type="EMBL" id="KDE06713.1"/>
    </source>
</evidence>
<accession>U5H6L1</accession>
<keyword evidence="4" id="KW-1185">Reference proteome</keyword>
<feature type="region of interest" description="Disordered" evidence="1">
    <location>
        <begin position="124"/>
        <end position="153"/>
    </location>
</feature>
<dbReference type="EMBL" id="GL541667">
    <property type="protein sequence ID" value="KDE06713.1"/>
    <property type="molecule type" value="Genomic_DNA"/>
</dbReference>
<reference evidence="2" key="2">
    <citation type="submission" date="2010-11" db="EMBL/GenBank/DDBJ databases">
        <authorList>
            <consortium name="The Broad Institute Genome Sequencing Platform"/>
            <person name="Earl A."/>
            <person name="Ward D."/>
            <person name="Feldgarden M."/>
            <person name="Gevers D."/>
            <person name="Butler R."/>
            <person name="Young S.K."/>
            <person name="Zeng Q."/>
            <person name="Gargeya S."/>
            <person name="Fitzgerald M."/>
            <person name="Haas B."/>
            <person name="Abouelleil A."/>
            <person name="Alvarado L."/>
            <person name="Arachchi H.M."/>
            <person name="Berlin A."/>
            <person name="Brown A."/>
            <person name="Chapman S.B."/>
            <person name="Chen Z."/>
            <person name="Dunbar C."/>
            <person name="Freedman E."/>
            <person name="Gearin G."/>
            <person name="Gellesch M."/>
            <person name="Goldberg J."/>
            <person name="Griggs A."/>
            <person name="Gujja S."/>
            <person name="Heilman E."/>
            <person name="Heiman D."/>
            <person name="Howarth C."/>
            <person name="Larson L."/>
            <person name="Lui A."/>
            <person name="MacDonald P.J.P."/>
            <person name="Mehta T."/>
            <person name="Montmayeur A."/>
            <person name="Murphy C."/>
            <person name="Neiman D."/>
            <person name="Pearson M."/>
            <person name="Priest M."/>
            <person name="Roberts A."/>
            <person name="Saif S."/>
            <person name="Shea T."/>
            <person name="Shenoy N."/>
            <person name="Sisk P."/>
            <person name="Stolte C."/>
            <person name="Sykes S."/>
            <person name="White J."/>
            <person name="Yandava C."/>
            <person name="Wortman J."/>
            <person name="Nusbaum C."/>
            <person name="Birren B."/>
        </authorList>
    </citation>
    <scope>NUCLEOTIDE SEQUENCE</scope>
    <source>
        <strain evidence="2">P1A1 Lamole</strain>
    </source>
</reference>
<feature type="compositionally biased region" description="Low complexity" evidence="1">
    <location>
        <begin position="142"/>
        <end position="153"/>
    </location>
</feature>
<gene>
    <name evidence="2" type="ORF">MVLG_02910</name>
</gene>
<reference evidence="3" key="4">
    <citation type="submission" date="2015-06" db="UniProtKB">
        <authorList>
            <consortium name="EnsemblFungi"/>
        </authorList>
    </citation>
    <scope>IDENTIFICATION</scope>
</reference>
<dbReference type="EMBL" id="AEIJ01000273">
    <property type="status" value="NOT_ANNOTATED_CDS"/>
    <property type="molecule type" value="Genomic_DNA"/>
</dbReference>
<evidence type="ECO:0000313" key="3">
    <source>
        <dbReference type="EnsemblFungi" id="MVLG_02910T0"/>
    </source>
</evidence>
<dbReference type="HOGENOM" id="CLU_1518983_0_0_1"/>
<name>U5H6L1_USTV1</name>
<dbReference type="Proteomes" id="UP000017200">
    <property type="component" value="Unassembled WGS sequence"/>
</dbReference>
<reference evidence="2 4" key="3">
    <citation type="journal article" date="2015" name="BMC Genomics">
        <title>Sex and parasites: genomic and transcriptomic analysis of Microbotryum lychnidis-dioicae, the biotrophic and plant-castrating anther smut fungus.</title>
        <authorList>
            <person name="Perlin M.H."/>
            <person name="Amselem J."/>
            <person name="Fontanillas E."/>
            <person name="Toh S.S."/>
            <person name="Chen Z."/>
            <person name="Goldberg J."/>
            <person name="Duplessis S."/>
            <person name="Henrissat B."/>
            <person name="Young S."/>
            <person name="Zeng Q."/>
            <person name="Aguileta G."/>
            <person name="Petit E."/>
            <person name="Badouin H."/>
            <person name="Andrews J."/>
            <person name="Razeeq D."/>
            <person name="Gabaldon T."/>
            <person name="Quesneville H."/>
            <person name="Giraud T."/>
            <person name="Hood M.E."/>
            <person name="Schultz D.J."/>
            <person name="Cuomo C.A."/>
        </authorList>
    </citation>
    <scope>NUCLEOTIDE SEQUENCE [LARGE SCALE GENOMIC DNA]</scope>
    <source>
        <strain evidence="2">P1A1 Lamole</strain>
        <strain evidence="4">p1A1 Lamole</strain>
    </source>
</reference>
<reference evidence="4" key="1">
    <citation type="submission" date="2010-11" db="EMBL/GenBank/DDBJ databases">
        <title>The genome sequence of Microbotryum violaceum strain p1A1 Lamole.</title>
        <authorList>
            <person name="Cuomo C."/>
            <person name="Perlin M."/>
            <person name="Young S.K."/>
            <person name="Zeng Q."/>
            <person name="Gargeya S."/>
            <person name="Alvarado L."/>
            <person name="Berlin A."/>
            <person name="Chapman S.B."/>
            <person name="Chen Z."/>
            <person name="Freedman E."/>
            <person name="Gellesch M."/>
            <person name="Goldberg J."/>
            <person name="Griggs A."/>
            <person name="Gujja S."/>
            <person name="Heilman E."/>
            <person name="Heiman D."/>
            <person name="Howarth C."/>
            <person name="Mehta T."/>
            <person name="Neiman D."/>
            <person name="Pearson M."/>
            <person name="Roberts A."/>
            <person name="Saif S."/>
            <person name="Shea T."/>
            <person name="Shenoy N."/>
            <person name="Sisk P."/>
            <person name="Stolte C."/>
            <person name="Sykes S."/>
            <person name="White J."/>
            <person name="Yandava C."/>
            <person name="Haas B."/>
            <person name="Nusbaum C."/>
            <person name="Birren B."/>
        </authorList>
    </citation>
    <scope>NUCLEOTIDE SEQUENCE [LARGE SCALE GENOMIC DNA]</scope>
    <source>
        <strain evidence="4">p1A1 Lamole</strain>
    </source>
</reference>
<dbReference type="InParanoid" id="U5H6L1"/>
<dbReference type="AlphaFoldDB" id="U5H6L1"/>
<evidence type="ECO:0000313" key="4">
    <source>
        <dbReference type="Proteomes" id="UP000017200"/>
    </source>
</evidence>
<dbReference type="EnsemblFungi" id="MVLG_02910T0">
    <property type="protein sequence ID" value="MVLG_02910T0"/>
    <property type="gene ID" value="MVLG_02910"/>
</dbReference>
<organism evidence="2">
    <name type="scientific">Microbotryum lychnidis-dioicae (strain p1A1 Lamole / MvSl-1064)</name>
    <name type="common">Anther smut fungus</name>
    <dbReference type="NCBI Taxonomy" id="683840"/>
    <lineage>
        <taxon>Eukaryota</taxon>
        <taxon>Fungi</taxon>
        <taxon>Dikarya</taxon>
        <taxon>Basidiomycota</taxon>
        <taxon>Pucciniomycotina</taxon>
        <taxon>Microbotryomycetes</taxon>
        <taxon>Microbotryales</taxon>
        <taxon>Microbotryaceae</taxon>
        <taxon>Microbotryum</taxon>
    </lineage>
</organism>
<proteinExistence type="predicted"/>
<evidence type="ECO:0000256" key="1">
    <source>
        <dbReference type="SAM" id="MobiDB-lite"/>
    </source>
</evidence>
<sequence>MSTSFVTRELLHTRLSSFPAAATTCAASPRNLRAAVRRVGMTSSRPFVMQASTSVRACPLPHTMRLATVAVLSLSAALLLSNPDSFDHTAGPRSGLQYYPAHHHTQAASSHRCLAVASPVDVAPGRRSAHSATTSLPKATSPKRPSSLLSSSRYGSNKELMLAESLGKTLASSYKSS</sequence>